<keyword evidence="2" id="KW-1185">Reference proteome</keyword>
<dbReference type="EMBL" id="FOVF01000070">
    <property type="protein sequence ID" value="SFN72655.1"/>
    <property type="molecule type" value="Genomic_DNA"/>
</dbReference>
<gene>
    <name evidence="1" type="ORF">SAMN05216289_1702</name>
</gene>
<dbReference type="Proteomes" id="UP000198575">
    <property type="component" value="Unassembled WGS sequence"/>
</dbReference>
<protein>
    <submittedName>
        <fullName evidence="1">Uncharacterized protein</fullName>
    </submittedName>
</protein>
<evidence type="ECO:0000313" key="2">
    <source>
        <dbReference type="Proteomes" id="UP000198575"/>
    </source>
</evidence>
<accession>A0A1I5BD69</accession>
<reference evidence="1 2" key="1">
    <citation type="submission" date="2016-10" db="EMBL/GenBank/DDBJ databases">
        <authorList>
            <person name="de Groot N.N."/>
        </authorList>
    </citation>
    <scope>NUCLEOTIDE SEQUENCE [LARGE SCALE GENOMIC DNA]</scope>
    <source>
        <strain evidence="1 2">CGMCC 1.7659</strain>
    </source>
</reference>
<evidence type="ECO:0000313" key="1">
    <source>
        <dbReference type="EMBL" id="SFN72655.1"/>
    </source>
</evidence>
<proteinExistence type="predicted"/>
<name>A0A1I5BD69_9GAMM</name>
<dbReference type="RefSeq" id="WP_139225144.1">
    <property type="nucleotide sequence ID" value="NZ_FOVF01000070.1"/>
</dbReference>
<organism evidence="1 2">
    <name type="scientific">Dokdonella immobilis</name>
    <dbReference type="NCBI Taxonomy" id="578942"/>
    <lineage>
        <taxon>Bacteria</taxon>
        <taxon>Pseudomonadati</taxon>
        <taxon>Pseudomonadota</taxon>
        <taxon>Gammaproteobacteria</taxon>
        <taxon>Lysobacterales</taxon>
        <taxon>Rhodanobacteraceae</taxon>
        <taxon>Dokdonella</taxon>
    </lineage>
</organism>
<dbReference type="AlphaFoldDB" id="A0A1I5BD69"/>
<sequence>MKRTTDHPCHPAGRSWLIPAIGLAALMGLVLGLGLGRAHAAPGDDPGQMLAPPQTPEQINGAGYEYLQIAGSSFIPFSSQAEFSYPGNGCISKTGGTEARFAHKLLLPAGSIVKFVRLYFYDDSSGLVTAFFTTYDAAGNFTELASVDSIDSSGYGSSLSPELTYVVSPLSSPVNIVANLGSQNDSSLRFCGVRVAFIPVVTDRIFANGFDPTPL</sequence>